<dbReference type="OrthoDB" id="210068at2157"/>
<sequence>MSDAEGTDGGEEGEGDRFDPEAVAAEAGVELPDVPDWDDEYLDRVSDRLMFNYDLQKDRRVRGERFEMVGTMRVENRKQFFHPALNYANHEIREYVFARRAPRVTVAELERVVELGHELADDAEWLVADEEHYGTEFTFVAVVSELSDDVREFVASFSDRTLLKFGYYGHYEVNLAAVAPEAREVVASENADAAQAFAIWDDVQPSDERGLLGRIVDRLRG</sequence>
<organism evidence="4 5">
    <name type="scientific">Halopelagius longus</name>
    <dbReference type="NCBI Taxonomy" id="1236180"/>
    <lineage>
        <taxon>Archaea</taxon>
        <taxon>Methanobacteriati</taxon>
        <taxon>Methanobacteriota</taxon>
        <taxon>Stenosarchaea group</taxon>
        <taxon>Halobacteria</taxon>
        <taxon>Halobacteriales</taxon>
        <taxon>Haloferacaceae</taxon>
    </lineage>
</organism>
<feature type="domain" description="DUF8052" evidence="2">
    <location>
        <begin position="39"/>
        <end position="198"/>
    </location>
</feature>
<dbReference type="RefSeq" id="WP_092538534.1">
    <property type="nucleotide sequence ID" value="NZ_FNKQ01000003.1"/>
</dbReference>
<dbReference type="Proteomes" id="UP000199289">
    <property type="component" value="Unassembled WGS sequence"/>
</dbReference>
<keyword evidence="6" id="KW-1185">Reference proteome</keyword>
<evidence type="ECO:0000313" key="3">
    <source>
        <dbReference type="EMBL" id="RDI71896.1"/>
    </source>
</evidence>
<reference evidence="3 6" key="3">
    <citation type="submission" date="2018-07" db="EMBL/GenBank/DDBJ databases">
        <title>Genome sequence of extremly halophilic archaeon Halopelagius longus strain BC12-B1.</title>
        <authorList>
            <person name="Zhang X."/>
        </authorList>
    </citation>
    <scope>NUCLEOTIDE SEQUENCE [LARGE SCALE GENOMIC DNA]</scope>
    <source>
        <strain evidence="3 6">BC12-B1</strain>
    </source>
</reference>
<feature type="compositionally biased region" description="Acidic residues" evidence="1">
    <location>
        <begin position="1"/>
        <end position="14"/>
    </location>
</feature>
<dbReference type="Pfam" id="PF26226">
    <property type="entry name" value="DUF8052"/>
    <property type="match status" value="1"/>
</dbReference>
<reference evidence="5" key="1">
    <citation type="submission" date="2016-10" db="EMBL/GenBank/DDBJ databases">
        <authorList>
            <person name="Varghese N."/>
            <person name="Submissions S."/>
        </authorList>
    </citation>
    <scope>NUCLEOTIDE SEQUENCE [LARGE SCALE GENOMIC DNA]</scope>
    <source>
        <strain evidence="5">CGMCC 1.12397</strain>
    </source>
</reference>
<dbReference type="Proteomes" id="UP000255421">
    <property type="component" value="Unassembled WGS sequence"/>
</dbReference>
<reference evidence="4" key="2">
    <citation type="submission" date="2016-10" db="EMBL/GenBank/DDBJ databases">
        <authorList>
            <person name="de Groot N.N."/>
        </authorList>
    </citation>
    <scope>NUCLEOTIDE SEQUENCE [LARGE SCALE GENOMIC DNA]</scope>
    <source>
        <strain evidence="4">CGMCC 1.12397</strain>
    </source>
</reference>
<evidence type="ECO:0000259" key="2">
    <source>
        <dbReference type="Pfam" id="PF26226"/>
    </source>
</evidence>
<name>A0A1H1EUN2_9EURY</name>
<evidence type="ECO:0000313" key="4">
    <source>
        <dbReference type="EMBL" id="SDQ92433.1"/>
    </source>
</evidence>
<dbReference type="AlphaFoldDB" id="A0A1H1EUN2"/>
<dbReference type="InterPro" id="IPR058365">
    <property type="entry name" value="DUF8052"/>
</dbReference>
<proteinExistence type="predicted"/>
<accession>A0A1H1EUN2</accession>
<evidence type="ECO:0000313" key="6">
    <source>
        <dbReference type="Proteomes" id="UP000255421"/>
    </source>
</evidence>
<protein>
    <recommendedName>
        <fullName evidence="2">DUF8052 domain-containing protein</fullName>
    </recommendedName>
</protein>
<dbReference type="EMBL" id="FNKQ01000003">
    <property type="protein sequence ID" value="SDQ92433.1"/>
    <property type="molecule type" value="Genomic_DNA"/>
</dbReference>
<evidence type="ECO:0000256" key="1">
    <source>
        <dbReference type="SAM" id="MobiDB-lite"/>
    </source>
</evidence>
<dbReference type="EMBL" id="QQST01000001">
    <property type="protein sequence ID" value="RDI71896.1"/>
    <property type="molecule type" value="Genomic_DNA"/>
</dbReference>
<feature type="region of interest" description="Disordered" evidence="1">
    <location>
        <begin position="1"/>
        <end position="22"/>
    </location>
</feature>
<gene>
    <name evidence="3" type="ORF">DWB78_09275</name>
    <name evidence="4" type="ORF">SAMN05216278_3072</name>
</gene>
<evidence type="ECO:0000313" key="5">
    <source>
        <dbReference type="Proteomes" id="UP000199289"/>
    </source>
</evidence>